<reference evidence="2" key="1">
    <citation type="submission" date="2023-01" db="EMBL/GenBank/DDBJ databases">
        <authorList>
            <person name="Van Ghelder C."/>
            <person name="Rancurel C."/>
        </authorList>
    </citation>
    <scope>NUCLEOTIDE SEQUENCE</scope>
    <source>
        <strain evidence="2">CNCM I-4278</strain>
    </source>
</reference>
<feature type="signal peptide" evidence="1">
    <location>
        <begin position="1"/>
        <end position="26"/>
    </location>
</feature>
<dbReference type="AlphaFoldDB" id="A0A9W4U1S7"/>
<keyword evidence="1" id="KW-0732">Signal</keyword>
<evidence type="ECO:0000313" key="3">
    <source>
        <dbReference type="Proteomes" id="UP001152607"/>
    </source>
</evidence>
<protein>
    <submittedName>
        <fullName evidence="2">Uncharacterized protein</fullName>
    </submittedName>
</protein>
<dbReference type="Proteomes" id="UP001152607">
    <property type="component" value="Unassembled WGS sequence"/>
</dbReference>
<organism evidence="2 3">
    <name type="scientific">Periconia digitata</name>
    <dbReference type="NCBI Taxonomy" id="1303443"/>
    <lineage>
        <taxon>Eukaryota</taxon>
        <taxon>Fungi</taxon>
        <taxon>Dikarya</taxon>
        <taxon>Ascomycota</taxon>
        <taxon>Pezizomycotina</taxon>
        <taxon>Dothideomycetes</taxon>
        <taxon>Pleosporomycetidae</taxon>
        <taxon>Pleosporales</taxon>
        <taxon>Massarineae</taxon>
        <taxon>Periconiaceae</taxon>
        <taxon>Periconia</taxon>
    </lineage>
</organism>
<evidence type="ECO:0000256" key="1">
    <source>
        <dbReference type="SAM" id="SignalP"/>
    </source>
</evidence>
<name>A0A9W4U1S7_9PLEO</name>
<keyword evidence="3" id="KW-1185">Reference proteome</keyword>
<sequence length="161" mass="17380">MCFSPTLHKVAFVLASLLSQVTFANTENATYGYIVHNQLNVESYVAGDSFDPYCGTASTLAVSAGFATAAFAILQNTNTCTSLVYNMFLAEVVGGCLCSFYQDSKCDQSSGNHTMVVASLDPNGATAQRKADPAWSILYYQCMRFKGKPSEPPMYTATISR</sequence>
<accession>A0A9W4U1S7</accession>
<gene>
    <name evidence="2" type="ORF">PDIGIT_LOCUS653</name>
</gene>
<proteinExistence type="predicted"/>
<evidence type="ECO:0000313" key="2">
    <source>
        <dbReference type="EMBL" id="CAI6242801.1"/>
    </source>
</evidence>
<comment type="caution">
    <text evidence="2">The sequence shown here is derived from an EMBL/GenBank/DDBJ whole genome shotgun (WGS) entry which is preliminary data.</text>
</comment>
<dbReference type="EMBL" id="CAOQHR010000001">
    <property type="protein sequence ID" value="CAI6242801.1"/>
    <property type="molecule type" value="Genomic_DNA"/>
</dbReference>
<feature type="chain" id="PRO_5040722921" evidence="1">
    <location>
        <begin position="27"/>
        <end position="161"/>
    </location>
</feature>